<dbReference type="InterPro" id="IPR016152">
    <property type="entry name" value="PTrfase/Anion_transptr"/>
</dbReference>
<reference evidence="5 6" key="1">
    <citation type="journal article" date="2014" name="Genome Announc.">
        <title>Genome Sequence and Methylome of Soil Bacterium Gemmatirosa kalamazoonensis KBS708T, a Member of the Rarely Cultivated Gemmatimonadetes Phylum.</title>
        <authorList>
            <person name="Debruyn J.M."/>
            <person name="Radosevich M."/>
            <person name="Wommack K.E."/>
            <person name="Polson S.W."/>
            <person name="Hauser L.J."/>
            <person name="Fawaz M.N."/>
            <person name="Korlach J."/>
            <person name="Tsai Y.C."/>
        </authorList>
    </citation>
    <scope>NUCLEOTIDE SEQUENCE [LARGE SCALE GENOMIC DNA]</scope>
    <source>
        <strain evidence="5 6">KBS708</strain>
    </source>
</reference>
<dbReference type="InterPro" id="IPR046342">
    <property type="entry name" value="CBS_dom_sf"/>
</dbReference>
<dbReference type="SMART" id="SM00116">
    <property type="entry name" value="CBS"/>
    <property type="match status" value="2"/>
</dbReference>
<gene>
    <name evidence="5" type="ORF">J421_3277</name>
</gene>
<dbReference type="STRING" id="861299.J421_3277"/>
<proteinExistence type="predicted"/>
<evidence type="ECO:0000313" key="5">
    <source>
        <dbReference type="EMBL" id="AHG90814.1"/>
    </source>
</evidence>
<dbReference type="PANTHER" id="PTHR43080:SF2">
    <property type="entry name" value="CBS DOMAIN-CONTAINING PROTEIN"/>
    <property type="match status" value="1"/>
</dbReference>
<dbReference type="KEGG" id="gba:J421_3277"/>
<dbReference type="AlphaFoldDB" id="W0RIA0"/>
<dbReference type="Gene3D" id="3.40.930.10">
    <property type="entry name" value="Mannitol-specific EII, Chain A"/>
    <property type="match status" value="1"/>
</dbReference>
<dbReference type="EMBL" id="CP007128">
    <property type="protein sequence ID" value="AHG90814.1"/>
    <property type="molecule type" value="Genomic_DNA"/>
</dbReference>
<evidence type="ECO:0000256" key="1">
    <source>
        <dbReference type="ARBA" id="ARBA00023122"/>
    </source>
</evidence>
<dbReference type="RefSeq" id="WP_025412280.1">
    <property type="nucleotide sequence ID" value="NZ_CP007128.1"/>
</dbReference>
<dbReference type="HOGENOM" id="CLU_945814_0_0_0"/>
<feature type="domain" description="PTS EIIA type-2" evidence="3">
    <location>
        <begin position="5"/>
        <end position="154"/>
    </location>
</feature>
<keyword evidence="6" id="KW-1185">Reference proteome</keyword>
<keyword evidence="1 2" id="KW-0129">CBS domain</keyword>
<name>W0RIA0_9BACT</name>
<dbReference type="eggNOG" id="COG1762">
    <property type="taxonomic scope" value="Bacteria"/>
</dbReference>
<dbReference type="InterPro" id="IPR002178">
    <property type="entry name" value="PTS_EIIA_type-2_dom"/>
</dbReference>
<dbReference type="eggNOG" id="COG0517">
    <property type="taxonomic scope" value="Bacteria"/>
</dbReference>
<dbReference type="CDD" id="cd04586">
    <property type="entry name" value="CBS_pair_BON_assoc"/>
    <property type="match status" value="1"/>
</dbReference>
<evidence type="ECO:0000259" key="3">
    <source>
        <dbReference type="PROSITE" id="PS51094"/>
    </source>
</evidence>
<dbReference type="Gene3D" id="3.10.580.10">
    <property type="entry name" value="CBS-domain"/>
    <property type="match status" value="1"/>
</dbReference>
<sequence length="294" mass="31835">MRLSDLIVAERIVVPLQADDLPGAARELLARLVASGAVSQPERLRERVEEERPEDLVGMGNKAFLLHYRSDAVRELVVALGTAPSPIERELGESEETQSARIILLVAAPPRQASLYLATVGAFARLLSKPQVVDAVLAQPTADGLAALPMFAEIEVRDQLAVRDLMTSRPRSVSPDTPLRDAALDMVRAGVAGLPVVDADGRVIGMLGQRELLQHMLSSYLQRGGPTPPGPDARVRTVRDVMTRQVLCVSPEQPLAEVASMMTNKDVDRVPVVREGRLVGFLTRGDIVRKLIGS</sequence>
<dbReference type="OrthoDB" id="9790355at2"/>
<evidence type="ECO:0000313" key="6">
    <source>
        <dbReference type="Proteomes" id="UP000019151"/>
    </source>
</evidence>
<dbReference type="PROSITE" id="PS51371">
    <property type="entry name" value="CBS"/>
    <property type="match status" value="2"/>
</dbReference>
<dbReference type="PANTHER" id="PTHR43080">
    <property type="entry name" value="CBS DOMAIN-CONTAINING PROTEIN CBSX3, MITOCHONDRIAL"/>
    <property type="match status" value="1"/>
</dbReference>
<dbReference type="Pfam" id="PF00359">
    <property type="entry name" value="PTS_EIIA_2"/>
    <property type="match status" value="1"/>
</dbReference>
<organism evidence="5 6">
    <name type="scientific">Gemmatirosa kalamazoonensis</name>
    <dbReference type="NCBI Taxonomy" id="861299"/>
    <lineage>
        <taxon>Bacteria</taxon>
        <taxon>Pseudomonadati</taxon>
        <taxon>Gemmatimonadota</taxon>
        <taxon>Gemmatimonadia</taxon>
        <taxon>Gemmatimonadales</taxon>
        <taxon>Gemmatimonadaceae</taxon>
        <taxon>Gemmatirosa</taxon>
    </lineage>
</organism>
<dbReference type="InParanoid" id="W0RIA0"/>
<evidence type="ECO:0000259" key="4">
    <source>
        <dbReference type="PROSITE" id="PS51371"/>
    </source>
</evidence>
<feature type="domain" description="CBS" evidence="4">
    <location>
        <begin position="166"/>
        <end position="223"/>
    </location>
</feature>
<dbReference type="Pfam" id="PF00571">
    <property type="entry name" value="CBS"/>
    <property type="match status" value="2"/>
</dbReference>
<evidence type="ECO:0000256" key="2">
    <source>
        <dbReference type="PROSITE-ProRule" id="PRU00703"/>
    </source>
</evidence>
<dbReference type="SUPFAM" id="SSF55804">
    <property type="entry name" value="Phoshotransferase/anion transport protein"/>
    <property type="match status" value="1"/>
</dbReference>
<dbReference type="InterPro" id="IPR000644">
    <property type="entry name" value="CBS_dom"/>
</dbReference>
<dbReference type="InterPro" id="IPR051257">
    <property type="entry name" value="Diverse_CBS-Domain"/>
</dbReference>
<feature type="domain" description="CBS" evidence="4">
    <location>
        <begin position="242"/>
        <end position="294"/>
    </location>
</feature>
<protein>
    <submittedName>
        <fullName evidence="5">CBS domain containing protein</fullName>
    </submittedName>
</protein>
<dbReference type="SUPFAM" id="SSF54631">
    <property type="entry name" value="CBS-domain pair"/>
    <property type="match status" value="1"/>
</dbReference>
<accession>W0RIA0</accession>
<dbReference type="PROSITE" id="PS51094">
    <property type="entry name" value="PTS_EIIA_TYPE_2"/>
    <property type="match status" value="1"/>
</dbReference>
<dbReference type="Proteomes" id="UP000019151">
    <property type="component" value="Chromosome"/>
</dbReference>